<dbReference type="OrthoDB" id="7837684at2"/>
<evidence type="ECO:0008006" key="3">
    <source>
        <dbReference type="Google" id="ProtNLM"/>
    </source>
</evidence>
<dbReference type="EMBL" id="FNAY01000001">
    <property type="protein sequence ID" value="SDE43087.1"/>
    <property type="molecule type" value="Genomic_DNA"/>
</dbReference>
<dbReference type="RefSeq" id="WP_074552587.1">
    <property type="nucleotide sequence ID" value="NZ_CP119563.1"/>
</dbReference>
<reference evidence="1 2" key="1">
    <citation type="submission" date="2016-10" db="EMBL/GenBank/DDBJ databases">
        <authorList>
            <person name="de Groot N.N."/>
        </authorList>
    </citation>
    <scope>NUCLEOTIDE SEQUENCE [LARGE SCALE GENOMIC DNA]</scope>
    <source>
        <strain evidence="2">DSM 938 / 37b4</strain>
    </source>
</reference>
<protein>
    <recommendedName>
        <fullName evidence="3">Aerotolerance regulator N-terminal domain-containing protein</fullName>
    </recommendedName>
</protein>
<dbReference type="AlphaFoldDB" id="A0A1G7CUU9"/>
<dbReference type="Proteomes" id="UP000183812">
    <property type="component" value="Unassembled WGS sequence"/>
</dbReference>
<gene>
    <name evidence="1" type="ORF">SAMN04244550_00387</name>
</gene>
<sequence>MIWAVSLVCLSGAALAAWHFQRPGPPRVRISFLRFLGALPPAPTRATRLALVWPRDPISLLCLVLAVLAALWALRNAERTILAERPDHLGLRVVLDASHSMSLTEPGTQDAGATRYARALARIEAARRVIAGAGPQSLCVELVAVGAQAGPVTPLPADRPVTALAPAAALPQGADPARLTEAAALPRGACALSHVLIVSDLPPTGATRLPDGVPILWDQIGAPQDNAGLRSLALRPAAFGQVQPELLIFGSASAALPERVLLNGPGRAQELPVMALAEGGPGAWQAIGSYAGPGRYEALLPEGGAYRGDDRIVTTLSAPPQLAVDWRLSGLARPAALAAGGAGDLLVTARGALRPGDLARPLIVTYPAFPGARVPLRLGAFREDPALLRMLSLDALEAAGPAAWPAPLPPGFLPVLTLETGAVIAARRLSPPGLILPEPVLDPASPARNLTLALFFGGLADLAAPPPQPQPLRWGLPDGTEITQAWRESATARPAGRPADLALLTDPGDRRQTEPAWPWALVLALAALLGERLNRALRRKEGV</sequence>
<organism evidence="1 2">
    <name type="scientific">Rhodobacter capsulatus</name>
    <name type="common">Rhodopseudomonas capsulata</name>
    <dbReference type="NCBI Taxonomy" id="1061"/>
    <lineage>
        <taxon>Bacteria</taxon>
        <taxon>Pseudomonadati</taxon>
        <taxon>Pseudomonadota</taxon>
        <taxon>Alphaproteobacteria</taxon>
        <taxon>Rhodobacterales</taxon>
        <taxon>Rhodobacter group</taxon>
        <taxon>Rhodobacter</taxon>
    </lineage>
</organism>
<accession>A0A1G7CUU9</accession>
<evidence type="ECO:0000313" key="1">
    <source>
        <dbReference type="EMBL" id="SDE43087.1"/>
    </source>
</evidence>
<name>A0A1G7CUU9_RHOCA</name>
<proteinExistence type="predicted"/>
<evidence type="ECO:0000313" key="2">
    <source>
        <dbReference type="Proteomes" id="UP000183812"/>
    </source>
</evidence>